<gene>
    <name evidence="1" type="ORF">FHL15_006268</name>
</gene>
<name>A0A553HY51_9PEZI</name>
<proteinExistence type="predicted"/>
<keyword evidence="2" id="KW-1185">Reference proteome</keyword>
<accession>A0A553HY51</accession>
<evidence type="ECO:0000313" key="2">
    <source>
        <dbReference type="Proteomes" id="UP000319160"/>
    </source>
</evidence>
<dbReference type="AlphaFoldDB" id="A0A553HY51"/>
<comment type="caution">
    <text evidence="1">The sequence shown here is derived from an EMBL/GenBank/DDBJ whole genome shotgun (WGS) entry which is preliminary data.</text>
</comment>
<dbReference type="EMBL" id="VFLP01000033">
    <property type="protein sequence ID" value="TRX92862.1"/>
    <property type="molecule type" value="Genomic_DNA"/>
</dbReference>
<dbReference type="Proteomes" id="UP000319160">
    <property type="component" value="Unassembled WGS sequence"/>
</dbReference>
<dbReference type="OrthoDB" id="5240813at2759"/>
<organism evidence="1 2">
    <name type="scientific">Xylaria flabelliformis</name>
    <dbReference type="NCBI Taxonomy" id="2512241"/>
    <lineage>
        <taxon>Eukaryota</taxon>
        <taxon>Fungi</taxon>
        <taxon>Dikarya</taxon>
        <taxon>Ascomycota</taxon>
        <taxon>Pezizomycotina</taxon>
        <taxon>Sordariomycetes</taxon>
        <taxon>Xylariomycetidae</taxon>
        <taxon>Xylariales</taxon>
        <taxon>Xylariaceae</taxon>
        <taxon>Xylaria</taxon>
    </lineage>
</organism>
<reference evidence="2" key="1">
    <citation type="submission" date="2019-06" db="EMBL/GenBank/DDBJ databases">
        <title>Draft genome sequence of the griseofulvin-producing fungus Xylaria cubensis strain G536.</title>
        <authorList>
            <person name="Mead M.E."/>
            <person name="Raja H.A."/>
            <person name="Steenwyk J.L."/>
            <person name="Knowles S.L."/>
            <person name="Oberlies N.H."/>
            <person name="Rokas A."/>
        </authorList>
    </citation>
    <scope>NUCLEOTIDE SEQUENCE [LARGE SCALE GENOMIC DNA]</scope>
    <source>
        <strain evidence="2">G536</strain>
    </source>
</reference>
<sequence length="389" mass="44072">MSTIATLVDPLGKMFTPDEKRLLRGRNPGPKETRDRLVVRLADVFTFRRAPRGWQPPFNCFEKAALPENVETFPCGLPAISQADLARANEVMKYAGSRICTSSTFSGVTVDELKEILRFSQCVWARDGRDRIFATIINNIPNNTDINKIVCIGLSEIAIRFDPSSEVPTVISRGLAQHLAVISMVRYLRDLVSHKVELFAADWNYDTPHEQALELLGFTILDASYGKQEHFTAIDDNTMLIAFSIADFESILPIISEYARPIAMIYDAYDYLIDESQIRPPLSPVWSRVKYNDAWITIPGPPLVNTKAPTSTGTADPTTQMPSWVSFYTESTGQMLEEYRIAMNMFDLDVTKLANRFELHPQADYRPRDANETEEKRFAGKNSRLFVRK</sequence>
<protein>
    <recommendedName>
        <fullName evidence="3">SRR1-like domain-containing protein</fullName>
    </recommendedName>
</protein>
<evidence type="ECO:0000313" key="1">
    <source>
        <dbReference type="EMBL" id="TRX92862.1"/>
    </source>
</evidence>
<evidence type="ECO:0008006" key="3">
    <source>
        <dbReference type="Google" id="ProtNLM"/>
    </source>
</evidence>